<dbReference type="Pfam" id="PF11104">
    <property type="entry name" value="PilM_2"/>
    <property type="match status" value="1"/>
</dbReference>
<dbReference type="Gene3D" id="3.30.1490.300">
    <property type="match status" value="1"/>
</dbReference>
<evidence type="ECO:0000313" key="3">
    <source>
        <dbReference type="Proteomes" id="UP000324896"/>
    </source>
</evidence>
<sequence>MFFKNNIYTCVDVGSYALKAAQIKKTGTNKFKILETKMQKLPRDTIADGIIKDESLLAGEIKNILDQFKKKTDYIITAVPSNELLIRNIEMPKLDEKEIKESLKWEADEQIPYPVENAAIDFFKVEEGEDTVKYLISAVKKNNIDNLLAPFKRINQKVSVVNTQPMALISLLEHQNQGDEISAVIDIGYSTTQITIADKNNIYLSRTIDTGGKQFTKTLMEINGEDYQTAEERKFSEGIKADQQEKNEQQELLDSIQLDISLGEDNRLNEIVATLSAEINRSFDYFNIKNREEEISKVFLTGGGSRLKGLKQILKDDLNREIFEIDPFKNTDYSLNHEQYCDDCKNEFAVAVGLGVSEVMADED</sequence>
<dbReference type="PANTHER" id="PTHR32432">
    <property type="entry name" value="CELL DIVISION PROTEIN FTSA-RELATED"/>
    <property type="match status" value="1"/>
</dbReference>
<evidence type="ECO:0000259" key="1">
    <source>
        <dbReference type="SMART" id="SM00842"/>
    </source>
</evidence>
<dbReference type="RefSeq" id="WP_089655031.1">
    <property type="nucleotide sequence ID" value="NZ_FMYT01000001.1"/>
</dbReference>
<dbReference type="NCBIfam" id="TIGR01175">
    <property type="entry name" value="pilM"/>
    <property type="match status" value="1"/>
</dbReference>
<dbReference type="GO" id="GO:0051301">
    <property type="term" value="P:cell division"/>
    <property type="evidence" value="ECO:0007669"/>
    <property type="project" value="InterPro"/>
</dbReference>
<feature type="domain" description="SHS2" evidence="1">
    <location>
        <begin position="8"/>
        <end position="172"/>
    </location>
</feature>
<dbReference type="Proteomes" id="UP000324896">
    <property type="component" value="Unassembled WGS sequence"/>
</dbReference>
<dbReference type="PANTHER" id="PTHR32432:SF3">
    <property type="entry name" value="ETHANOLAMINE UTILIZATION PROTEIN EUTJ"/>
    <property type="match status" value="1"/>
</dbReference>
<proteinExistence type="predicted"/>
<gene>
    <name evidence="2" type="ORF">SAMN04488597_101189</name>
</gene>
<accession>A0A1G6HX69</accession>
<dbReference type="SMART" id="SM00842">
    <property type="entry name" value="FtsA"/>
    <property type="match status" value="1"/>
</dbReference>
<evidence type="ECO:0000313" key="2">
    <source>
        <dbReference type="EMBL" id="SDB98811.1"/>
    </source>
</evidence>
<dbReference type="InterPro" id="IPR005883">
    <property type="entry name" value="PilM"/>
</dbReference>
<dbReference type="PIRSF" id="PIRSF019169">
    <property type="entry name" value="PilM"/>
    <property type="match status" value="1"/>
</dbReference>
<protein>
    <submittedName>
        <fullName evidence="2">Type IV pilus assembly protein PilM</fullName>
    </submittedName>
</protein>
<dbReference type="Gene3D" id="3.30.420.40">
    <property type="match status" value="2"/>
</dbReference>
<name>A0A1G6HX69_9FIRM</name>
<dbReference type="InterPro" id="IPR050696">
    <property type="entry name" value="FtsA/MreB"/>
</dbReference>
<dbReference type="AlphaFoldDB" id="A0A1G6HX69"/>
<dbReference type="EMBL" id="FMYT01000001">
    <property type="protein sequence ID" value="SDB98811.1"/>
    <property type="molecule type" value="Genomic_DNA"/>
</dbReference>
<dbReference type="SUPFAM" id="SSF53067">
    <property type="entry name" value="Actin-like ATPase domain"/>
    <property type="match status" value="2"/>
</dbReference>
<dbReference type="InterPro" id="IPR003494">
    <property type="entry name" value="SHS2_FtsA"/>
</dbReference>
<dbReference type="InterPro" id="IPR043129">
    <property type="entry name" value="ATPase_NBD"/>
</dbReference>
<organism evidence="2 3">
    <name type="scientific">Halanaerobium congolense</name>
    <dbReference type="NCBI Taxonomy" id="54121"/>
    <lineage>
        <taxon>Bacteria</taxon>
        <taxon>Bacillati</taxon>
        <taxon>Bacillota</taxon>
        <taxon>Clostridia</taxon>
        <taxon>Halanaerobiales</taxon>
        <taxon>Halanaerobiaceae</taxon>
        <taxon>Halanaerobium</taxon>
    </lineage>
</organism>
<reference evidence="2 3" key="1">
    <citation type="submission" date="2016-10" db="EMBL/GenBank/DDBJ databases">
        <authorList>
            <person name="Varghese N."/>
            <person name="Submissions S."/>
        </authorList>
    </citation>
    <scope>NUCLEOTIDE SEQUENCE [LARGE SCALE GENOMIC DNA]</scope>
    <source>
        <strain evidence="2 3">WG10</strain>
    </source>
</reference>
<dbReference type="CDD" id="cd24049">
    <property type="entry name" value="ASKHA_NBD_PilM"/>
    <property type="match status" value="1"/>
</dbReference>